<feature type="domain" description="Glycoside hydrolase family 65 central catalytic" evidence="7">
    <location>
        <begin position="366"/>
        <end position="730"/>
    </location>
</feature>
<feature type="domain" description="Glycoside hydrolase family 65 C-terminal" evidence="8">
    <location>
        <begin position="740"/>
        <end position="796"/>
    </location>
</feature>
<feature type="binding site" evidence="3">
    <location>
        <begin position="932"/>
        <end position="936"/>
    </location>
    <ligand>
        <name>substrate</name>
    </ligand>
</feature>
<dbReference type="NCBIfam" id="TIGR02009">
    <property type="entry name" value="PGMB-YQAB-SF"/>
    <property type="match status" value="1"/>
</dbReference>
<dbReference type="Pfam" id="PF00702">
    <property type="entry name" value="Hydrolase"/>
    <property type="match status" value="1"/>
</dbReference>
<dbReference type="Gene3D" id="2.60.420.10">
    <property type="entry name" value="Maltose phosphorylase, domain 3"/>
    <property type="match status" value="1"/>
</dbReference>
<feature type="binding site" evidence="3">
    <location>
        <begin position="827"/>
        <end position="829"/>
    </location>
    <ligand>
        <name>substrate</name>
    </ligand>
</feature>
<dbReference type="InterPro" id="IPR011013">
    <property type="entry name" value="Gal_mutarotase_sf_dom"/>
</dbReference>
<dbReference type="Gene3D" id="1.10.150.240">
    <property type="entry name" value="Putative phosphatase, domain 2"/>
    <property type="match status" value="1"/>
</dbReference>
<dbReference type="InterPro" id="IPR036412">
    <property type="entry name" value="HAD-like_sf"/>
</dbReference>
<dbReference type="PRINTS" id="PR00413">
    <property type="entry name" value="HADHALOGNASE"/>
</dbReference>
<sequence length="1039" mass="112914">MPSCAPNATSRHDLANTERGDGGFIVDHETTAAVNPDATESSGRVVIDPWLLVRHGTDPAGFAQDESLFALANGTLGVRGNLEEADSASQATLLSGVWERTPIEYHERFPGFASHTDTRIPVADATHIRLRLGDAPAQLEQGEWLQFERSLDLRRGCYRRRLRWRSPQGATLEIEAERIVSFKDAGLLAIHYRVRSLDYSGPITLESSISTAREAAAQGFDPRIGSRVEGGLNTFDAHAGEALAWVGQRTTHSGIRLVCAQRHQHAGELTLSDAGHTPHGVMQAYTGTLAPGQMVTLDKYVAYAFTAPLAADSAEALMARAEASLTSAITLGYPTLLEQQAQVLSGFWAQADLAIVGSPATEQALRLNLFHVFQSSGRDGHSTIAAKGLTGEGYEGHYFWDAEVFMLPVLATLAPALARAMLTYRHRTLDNARRHARELDHTRGALYAWRTISGDECSAYFPSGSAQYHINAAVAWAVRLYVDASGDDAFLLECGAEMIIETARIWLEIGCFNPRRGGAFCIHEVTGPDEYSALVDNNHYTNRMAQRHLRDAAAVAEWMAMTHPAGYAALAARIDLQADEPARWLTAAQAMHLPVDAALGIFPQDDGFLDKPRLPPELATTPGKQPLLLRMHPLSIYRHQVCKQADTLLALMLAGEQVEVAAKRRNFDYYEGVTVHDSTLSASTFAVIAAEVGHADKAHRYFLDTLRVDLDDLHGNAAHGLHMAAMAGSWLALTWGYGSLRVHDGMPSLAPKLPAAWQSYRFGMRWRDAHLRIEVDGDGVLYTLTDGNALTFLHDGLPQRLHAGQPLRLPCVGFVDPLPPLKAVIFDLDGVIADTAVVHHAAWKKLADDIDVPFDDATGERMKGVDRRGSLEILLQAAPRSYTEVEKQELAARKNDYYREQIEHFGPQDLLPGAREAIESVRRAGLKVALASASRNAGLLLQRLGIADLFDVVVDANRISRSKPDPEIFLAAASALGVAPDECIGVEDAAAGIASIRAAGMAAVGIGQARALAEADLVLPSIAAFDIGTLTTIRTTNWR</sequence>
<evidence type="ECO:0000256" key="4">
    <source>
        <dbReference type="PIRSR" id="PIRSR610972-3"/>
    </source>
</evidence>
<evidence type="ECO:0000256" key="6">
    <source>
        <dbReference type="SAM" id="MobiDB-lite"/>
    </source>
</evidence>
<evidence type="ECO:0000313" key="11">
    <source>
        <dbReference type="Proteomes" id="UP000319486"/>
    </source>
</evidence>
<dbReference type="GO" id="GO:0008801">
    <property type="term" value="F:beta-phosphoglucomutase activity"/>
    <property type="evidence" value="ECO:0007669"/>
    <property type="project" value="UniProtKB-EC"/>
</dbReference>
<feature type="active site" description="Nucleophile" evidence="2">
    <location>
        <position position="827"/>
    </location>
</feature>
<feature type="region of interest" description="Disordered" evidence="6">
    <location>
        <begin position="1"/>
        <end position="22"/>
    </location>
</feature>
<accession>A0A502CE83</accession>
<evidence type="ECO:0000256" key="1">
    <source>
        <dbReference type="ARBA" id="ARBA00006171"/>
    </source>
</evidence>
<feature type="compositionally biased region" description="Basic and acidic residues" evidence="6">
    <location>
        <begin position="10"/>
        <end position="22"/>
    </location>
</feature>
<dbReference type="InterPro" id="IPR005196">
    <property type="entry name" value="Glyco_hydro_65_N"/>
</dbReference>
<dbReference type="Pfam" id="PF03632">
    <property type="entry name" value="Glyco_hydro_65m"/>
    <property type="match status" value="1"/>
</dbReference>
<dbReference type="SFLD" id="SFLDS00003">
    <property type="entry name" value="Haloacid_Dehalogenase"/>
    <property type="match status" value="1"/>
</dbReference>
<feature type="binding site" evidence="4">
    <location>
        <position position="988"/>
    </location>
    <ligand>
        <name>Mg(2+)</name>
        <dbReference type="ChEBI" id="CHEBI:18420"/>
    </ligand>
</feature>
<dbReference type="InterPro" id="IPR023214">
    <property type="entry name" value="HAD_sf"/>
</dbReference>
<feature type="binding site" evidence="3">
    <location>
        <begin position="862"/>
        <end position="867"/>
    </location>
    <ligand>
        <name>substrate</name>
    </ligand>
</feature>
<keyword evidence="11" id="KW-1185">Reference proteome</keyword>
<feature type="binding site" evidence="3">
    <location>
        <position position="963"/>
    </location>
    <ligand>
        <name>substrate</name>
    </ligand>
</feature>
<feature type="site" description="Important for catalytic activity and assists the phosphoryl transfer reaction to Asp8 by balancing charge and orienting the reacting groups" evidence="5">
    <location>
        <position position="932"/>
    </location>
</feature>
<dbReference type="Gene3D" id="2.70.98.40">
    <property type="entry name" value="Glycoside hydrolase, family 65, N-terminal domain"/>
    <property type="match status" value="1"/>
</dbReference>
<feature type="binding site" evidence="3">
    <location>
        <position position="894"/>
    </location>
    <ligand>
        <name>substrate</name>
    </ligand>
</feature>
<comment type="caution">
    <text evidence="10">The sequence shown here is derived from an EMBL/GenBank/DDBJ whole genome shotgun (WGS) entry which is preliminary data.</text>
</comment>
<feature type="binding site" evidence="3">
    <location>
        <position position="843"/>
    </location>
    <ligand>
        <name>substrate</name>
    </ligand>
</feature>
<dbReference type="GO" id="GO:0030246">
    <property type="term" value="F:carbohydrate binding"/>
    <property type="evidence" value="ECO:0007669"/>
    <property type="project" value="InterPro"/>
</dbReference>
<dbReference type="EC" id="5.4.2.6" evidence="10"/>
<dbReference type="InterPro" id="IPR037018">
    <property type="entry name" value="GH65_N"/>
</dbReference>
<feature type="binding site" evidence="4">
    <location>
        <position position="827"/>
    </location>
    <ligand>
        <name>Mg(2+)</name>
        <dbReference type="ChEBI" id="CHEBI:18420"/>
    </ligand>
</feature>
<dbReference type="SFLD" id="SFLDG01129">
    <property type="entry name" value="C1.5:_HAD__Beta-PGM__Phosphata"/>
    <property type="match status" value="1"/>
</dbReference>
<reference evidence="10 11" key="1">
    <citation type="journal article" date="2019" name="Environ. Microbiol.">
        <title>Species interactions and distinct microbial communities in high Arctic permafrost affected cryosols are associated with the CH4 and CO2 gas fluxes.</title>
        <authorList>
            <person name="Altshuler I."/>
            <person name="Hamel J."/>
            <person name="Turney S."/>
            <person name="Magnuson E."/>
            <person name="Levesque R."/>
            <person name="Greer C."/>
            <person name="Whyte L.G."/>
        </authorList>
    </citation>
    <scope>NUCLEOTIDE SEQUENCE [LARGE SCALE GENOMIC DNA]</scope>
    <source>
        <strain evidence="10 11">S13Y</strain>
    </source>
</reference>
<dbReference type="GO" id="GO:0005975">
    <property type="term" value="P:carbohydrate metabolic process"/>
    <property type="evidence" value="ECO:0007669"/>
    <property type="project" value="InterPro"/>
</dbReference>
<dbReference type="NCBIfam" id="TIGR01990">
    <property type="entry name" value="bPGM"/>
    <property type="match status" value="1"/>
</dbReference>
<evidence type="ECO:0000259" key="8">
    <source>
        <dbReference type="Pfam" id="PF03633"/>
    </source>
</evidence>
<dbReference type="SFLD" id="SFLDG01135">
    <property type="entry name" value="C1.5.6:_HAD__Beta-PGM__Phospha"/>
    <property type="match status" value="1"/>
</dbReference>
<keyword evidence="4" id="KW-0479">Metal-binding</keyword>
<dbReference type="InterPro" id="IPR012341">
    <property type="entry name" value="6hp_glycosidase-like_sf"/>
</dbReference>
<evidence type="ECO:0000256" key="3">
    <source>
        <dbReference type="PIRSR" id="PIRSR610972-2"/>
    </source>
</evidence>
<evidence type="ECO:0000256" key="5">
    <source>
        <dbReference type="PIRSR" id="PIRSR610972-4"/>
    </source>
</evidence>
<feature type="binding site" evidence="4">
    <location>
        <position position="829"/>
    </location>
    <ligand>
        <name>Mg(2+)</name>
        <dbReference type="ChEBI" id="CHEBI:18420"/>
    </ligand>
</feature>
<dbReference type="NCBIfam" id="TIGR01509">
    <property type="entry name" value="HAD-SF-IA-v3"/>
    <property type="match status" value="1"/>
</dbReference>
<dbReference type="SUPFAM" id="SSF48208">
    <property type="entry name" value="Six-hairpin glycosidases"/>
    <property type="match status" value="1"/>
</dbReference>
<dbReference type="Gene3D" id="3.40.50.1000">
    <property type="entry name" value="HAD superfamily/HAD-like"/>
    <property type="match status" value="1"/>
</dbReference>
<dbReference type="InterPro" id="IPR023198">
    <property type="entry name" value="PGP-like_dom2"/>
</dbReference>
<dbReference type="PANTHER" id="PTHR11051:SF13">
    <property type="entry name" value="GLYCOSYL TRANSFERASE"/>
    <property type="match status" value="1"/>
</dbReference>
<dbReference type="Proteomes" id="UP000319486">
    <property type="component" value="Unassembled WGS sequence"/>
</dbReference>
<dbReference type="InterPro" id="IPR006439">
    <property type="entry name" value="HAD-SF_hydro_IA"/>
</dbReference>
<dbReference type="InterPro" id="IPR005194">
    <property type="entry name" value="Glyco_hydro_65_C"/>
</dbReference>
<feature type="binding site" evidence="4">
    <location>
        <position position="987"/>
    </location>
    <ligand>
        <name>Mg(2+)</name>
        <dbReference type="ChEBI" id="CHEBI:18420"/>
    </ligand>
</feature>
<evidence type="ECO:0000313" key="10">
    <source>
        <dbReference type="EMBL" id="TPG11298.1"/>
    </source>
</evidence>
<evidence type="ECO:0000259" key="7">
    <source>
        <dbReference type="Pfam" id="PF03632"/>
    </source>
</evidence>
<dbReference type="CDD" id="cd02598">
    <property type="entry name" value="HAD_BPGM"/>
    <property type="match status" value="1"/>
</dbReference>
<dbReference type="InterPro" id="IPR008928">
    <property type="entry name" value="6-hairpin_glycosidase_sf"/>
</dbReference>
<dbReference type="InterPro" id="IPR010972">
    <property type="entry name" value="Beta-PGM"/>
</dbReference>
<feature type="active site" description="Proton donor/acceptor" evidence="2">
    <location>
        <position position="829"/>
    </location>
</feature>
<protein>
    <submittedName>
        <fullName evidence="10">Beta-phosphoglucomutase</fullName>
        <ecNumber evidence="10">5.4.2.6</ecNumber>
    </submittedName>
</protein>
<evidence type="ECO:0000256" key="2">
    <source>
        <dbReference type="PIRSR" id="PIRSR610972-1"/>
    </source>
</evidence>
<dbReference type="Gene3D" id="1.50.10.10">
    <property type="match status" value="1"/>
</dbReference>
<keyword evidence="4" id="KW-0460">Magnesium</keyword>
<dbReference type="AlphaFoldDB" id="A0A502CE83"/>
<feature type="site" description="Important for catalytic activity and assists the phosphoryl transfer reaction to Asp8 by balancing charge and orienting the reacting groups" evidence="5">
    <location>
        <position position="963"/>
    </location>
</feature>
<dbReference type="EMBL" id="RCZO01000001">
    <property type="protein sequence ID" value="TPG11298.1"/>
    <property type="molecule type" value="Genomic_DNA"/>
</dbReference>
<dbReference type="InterPro" id="IPR005195">
    <property type="entry name" value="Glyco_hydro_65_M"/>
</dbReference>
<dbReference type="InterPro" id="IPR010976">
    <property type="entry name" value="B-phosphoglucomutase_hydrolase"/>
</dbReference>
<dbReference type="GO" id="GO:0000287">
    <property type="term" value="F:magnesium ion binding"/>
    <property type="evidence" value="ECO:0007669"/>
    <property type="project" value="InterPro"/>
</dbReference>
<dbReference type="SUPFAM" id="SSF56784">
    <property type="entry name" value="HAD-like"/>
    <property type="match status" value="1"/>
</dbReference>
<feature type="domain" description="Glycoside hydrolase family 65 N-terminal" evidence="9">
    <location>
        <begin position="55"/>
        <end position="304"/>
    </location>
</feature>
<name>A0A502CE83_9GAMM</name>
<dbReference type="Pfam" id="PF03636">
    <property type="entry name" value="Glyco_hydro_65N"/>
    <property type="match status" value="1"/>
</dbReference>
<comment type="similarity">
    <text evidence="1">Belongs to the HAD-like hydrolase superfamily. CbbY/CbbZ/Gph/YieH family.</text>
</comment>
<dbReference type="PANTHER" id="PTHR11051">
    <property type="entry name" value="GLYCOSYL HYDROLASE-RELATED"/>
    <property type="match status" value="1"/>
</dbReference>
<organism evidence="10 11">
    <name type="scientific">Rhodanobacter glycinis</name>
    <dbReference type="NCBI Taxonomy" id="582702"/>
    <lineage>
        <taxon>Bacteria</taxon>
        <taxon>Pseudomonadati</taxon>
        <taxon>Pseudomonadota</taxon>
        <taxon>Gammaproteobacteria</taxon>
        <taxon>Lysobacterales</taxon>
        <taxon>Rhodanobacteraceae</taxon>
        <taxon>Rhodanobacter</taxon>
    </lineage>
</organism>
<evidence type="ECO:0000259" key="9">
    <source>
        <dbReference type="Pfam" id="PF03636"/>
    </source>
</evidence>
<dbReference type="SUPFAM" id="SSF74650">
    <property type="entry name" value="Galactose mutarotase-like"/>
    <property type="match status" value="1"/>
</dbReference>
<dbReference type="GO" id="GO:0016757">
    <property type="term" value="F:glycosyltransferase activity"/>
    <property type="evidence" value="ECO:0007669"/>
    <property type="project" value="UniProtKB-ARBA"/>
</dbReference>
<dbReference type="GO" id="GO:0004553">
    <property type="term" value="F:hydrolase activity, hydrolyzing O-glycosyl compounds"/>
    <property type="evidence" value="ECO:0007669"/>
    <property type="project" value="TreeGrafter"/>
</dbReference>
<proteinExistence type="inferred from homology"/>
<feature type="binding site" evidence="3">
    <location>
        <position position="870"/>
    </location>
    <ligand>
        <name>substrate</name>
    </ligand>
</feature>
<comment type="cofactor">
    <cofactor evidence="4">
        <name>Mg(2+)</name>
        <dbReference type="ChEBI" id="CHEBI:18420"/>
    </cofactor>
    <text evidence="4">Binds 2 magnesium ions per subunit.</text>
</comment>
<keyword evidence="10" id="KW-0413">Isomerase</keyword>
<dbReference type="Pfam" id="PF03633">
    <property type="entry name" value="Glyco_hydro_65C"/>
    <property type="match status" value="1"/>
</dbReference>
<gene>
    <name evidence="10" type="primary">pgmB</name>
    <name evidence="10" type="ORF">EAH88_01755</name>
</gene>